<sequence length="135" mass="15561">MLGEWVVSLLEYFDGKMAKYTEPSITGSYVEWVRSRTHAKVPEIAEVAERLDLRALSERDCESLWFDIENARKTTIDLRDRLESSRVVFNEESRCIDELTADLAKRNHLHGAELAAKAKELTHCEAARTLELEHK</sequence>
<protein>
    <submittedName>
        <fullName evidence="1">Uncharacterized protein</fullName>
    </submittedName>
</protein>
<reference evidence="1" key="1">
    <citation type="submission" date="2016-03" db="EMBL/GenBank/DDBJ databases">
        <title>Mechanisms controlling the formation of the plant cell surface in tip-growing cells are functionally conserved among land plants.</title>
        <authorList>
            <person name="Honkanen S."/>
            <person name="Jones V.A."/>
            <person name="Morieri G."/>
            <person name="Champion C."/>
            <person name="Hetherington A.J."/>
            <person name="Kelly S."/>
            <person name="Saint-Marcoux D."/>
            <person name="Proust H."/>
            <person name="Prescott H."/>
            <person name="Dolan L."/>
        </authorList>
    </citation>
    <scope>NUCLEOTIDE SEQUENCE [LARGE SCALE GENOMIC DNA]</scope>
    <source>
        <tissue evidence="1">Whole gametophyte</tissue>
    </source>
</reference>
<accession>A0A176W5N4</accession>
<dbReference type="EMBL" id="LVLJ01001741">
    <property type="protein sequence ID" value="OAE28348.1"/>
    <property type="molecule type" value="Genomic_DNA"/>
</dbReference>
<organism evidence="1 2">
    <name type="scientific">Marchantia polymorpha subsp. ruderalis</name>
    <dbReference type="NCBI Taxonomy" id="1480154"/>
    <lineage>
        <taxon>Eukaryota</taxon>
        <taxon>Viridiplantae</taxon>
        <taxon>Streptophyta</taxon>
        <taxon>Embryophyta</taxon>
        <taxon>Marchantiophyta</taxon>
        <taxon>Marchantiopsida</taxon>
        <taxon>Marchantiidae</taxon>
        <taxon>Marchantiales</taxon>
        <taxon>Marchantiaceae</taxon>
        <taxon>Marchantia</taxon>
    </lineage>
</organism>
<evidence type="ECO:0000313" key="2">
    <source>
        <dbReference type="Proteomes" id="UP000077202"/>
    </source>
</evidence>
<gene>
    <name evidence="1" type="ORF">AXG93_2490s1390</name>
</gene>
<comment type="caution">
    <text evidence="1">The sequence shown here is derived from an EMBL/GenBank/DDBJ whole genome shotgun (WGS) entry which is preliminary data.</text>
</comment>
<evidence type="ECO:0000313" key="1">
    <source>
        <dbReference type="EMBL" id="OAE28348.1"/>
    </source>
</evidence>
<proteinExistence type="predicted"/>
<dbReference type="AlphaFoldDB" id="A0A176W5N4"/>
<dbReference type="Proteomes" id="UP000077202">
    <property type="component" value="Unassembled WGS sequence"/>
</dbReference>
<name>A0A176W5N4_MARPO</name>
<keyword evidence="2" id="KW-1185">Reference proteome</keyword>